<dbReference type="Proteomes" id="UP000308707">
    <property type="component" value="Unassembled WGS sequence"/>
</dbReference>
<name>A0A4U5JL48_9GAMM</name>
<dbReference type="RefSeq" id="WP_137266780.1">
    <property type="nucleotide sequence ID" value="NZ_SZUA01000002.1"/>
</dbReference>
<sequence>MGNRRLAYEPALDGIRAIAIILVVLLHAYTPGFAGGYFGVDVFFVLSGYLITRLLCVELDQTGKIDLRRFWVRRLWRLYPVLLMVLAVYLAVCTAAWPDQSFDTHFKASLIAGLYLTDYAWAFDAPIRQLQHTWSLAVEEQFYLVWPLLLLLLNRFQRKHAILLLAALYVVAHAWRMMQSGIRTDLPLHFSFDTHATGLILGCLIGRMRPEIPKWLGWIGLMGIALTVYAFPARDTHSILISFPLVEASSALLILSPPTWLGISLLAWLGRLSYGWYLWHFPIMVWIMDQGYSWETVATLGGMVSLACAAVSYYTVERWVRGFRSRSGENSLLTERPSDLA</sequence>
<dbReference type="PANTHER" id="PTHR23028:SF53">
    <property type="entry name" value="ACYL_TRANSF_3 DOMAIN-CONTAINING PROTEIN"/>
    <property type="match status" value="1"/>
</dbReference>
<keyword evidence="4" id="KW-1185">Reference proteome</keyword>
<dbReference type="PANTHER" id="PTHR23028">
    <property type="entry name" value="ACETYLTRANSFERASE"/>
    <property type="match status" value="1"/>
</dbReference>
<feature type="transmembrane region" description="Helical" evidence="1">
    <location>
        <begin position="78"/>
        <end position="97"/>
    </location>
</feature>
<organism evidence="3 4">
    <name type="scientific">Luteimonas gilva</name>
    <dbReference type="NCBI Taxonomy" id="2572684"/>
    <lineage>
        <taxon>Bacteria</taxon>
        <taxon>Pseudomonadati</taxon>
        <taxon>Pseudomonadota</taxon>
        <taxon>Gammaproteobacteria</taxon>
        <taxon>Lysobacterales</taxon>
        <taxon>Lysobacteraceae</taxon>
        <taxon>Luteimonas</taxon>
    </lineage>
</organism>
<keyword evidence="1" id="KW-0472">Membrane</keyword>
<accession>A0A4U5JL48</accession>
<feature type="transmembrane region" description="Helical" evidence="1">
    <location>
        <begin position="36"/>
        <end position="57"/>
    </location>
</feature>
<feature type="transmembrane region" description="Helical" evidence="1">
    <location>
        <begin position="134"/>
        <end position="153"/>
    </location>
</feature>
<evidence type="ECO:0000313" key="3">
    <source>
        <dbReference type="EMBL" id="TKR30350.1"/>
    </source>
</evidence>
<dbReference type="OrthoDB" id="9767863at2"/>
<feature type="transmembrane region" description="Helical" evidence="1">
    <location>
        <begin position="12"/>
        <end position="30"/>
    </location>
</feature>
<evidence type="ECO:0000256" key="1">
    <source>
        <dbReference type="SAM" id="Phobius"/>
    </source>
</evidence>
<protein>
    <submittedName>
        <fullName evidence="3">Acyltransferase</fullName>
    </submittedName>
</protein>
<evidence type="ECO:0000259" key="2">
    <source>
        <dbReference type="Pfam" id="PF01757"/>
    </source>
</evidence>
<evidence type="ECO:0000313" key="4">
    <source>
        <dbReference type="Proteomes" id="UP000308707"/>
    </source>
</evidence>
<dbReference type="GO" id="GO:0016020">
    <property type="term" value="C:membrane"/>
    <property type="evidence" value="ECO:0007669"/>
    <property type="project" value="TreeGrafter"/>
</dbReference>
<dbReference type="InterPro" id="IPR050879">
    <property type="entry name" value="Acyltransferase_3"/>
</dbReference>
<feature type="transmembrane region" description="Helical" evidence="1">
    <location>
        <begin position="160"/>
        <end position="178"/>
    </location>
</feature>
<gene>
    <name evidence="3" type="ORF">FCE95_09455</name>
</gene>
<dbReference type="Pfam" id="PF01757">
    <property type="entry name" value="Acyl_transf_3"/>
    <property type="match status" value="1"/>
</dbReference>
<keyword evidence="3" id="KW-0012">Acyltransferase</keyword>
<feature type="domain" description="Acyltransferase 3" evidence="2">
    <location>
        <begin position="11"/>
        <end position="310"/>
    </location>
</feature>
<proteinExistence type="predicted"/>
<dbReference type="EMBL" id="SZUA01000002">
    <property type="protein sequence ID" value="TKR30350.1"/>
    <property type="molecule type" value="Genomic_DNA"/>
</dbReference>
<feature type="transmembrane region" description="Helical" evidence="1">
    <location>
        <begin position="260"/>
        <end position="277"/>
    </location>
</feature>
<feature type="transmembrane region" description="Helical" evidence="1">
    <location>
        <begin position="215"/>
        <end position="232"/>
    </location>
</feature>
<feature type="transmembrane region" description="Helical" evidence="1">
    <location>
        <begin position="297"/>
        <end position="316"/>
    </location>
</feature>
<dbReference type="GO" id="GO:0016747">
    <property type="term" value="F:acyltransferase activity, transferring groups other than amino-acyl groups"/>
    <property type="evidence" value="ECO:0007669"/>
    <property type="project" value="InterPro"/>
</dbReference>
<reference evidence="3 4" key="1">
    <citation type="submission" date="2019-04" db="EMBL/GenBank/DDBJ databases">
        <title>Reference strain of H23.</title>
        <authorList>
            <person name="Luo X."/>
        </authorList>
    </citation>
    <scope>NUCLEOTIDE SEQUENCE [LARGE SCALE GENOMIC DNA]</scope>
    <source>
        <strain evidence="3 4">H23</strain>
    </source>
</reference>
<dbReference type="AlphaFoldDB" id="A0A4U5JL48"/>
<dbReference type="GO" id="GO:0009103">
    <property type="term" value="P:lipopolysaccharide biosynthetic process"/>
    <property type="evidence" value="ECO:0007669"/>
    <property type="project" value="TreeGrafter"/>
</dbReference>
<keyword evidence="1" id="KW-1133">Transmembrane helix</keyword>
<comment type="caution">
    <text evidence="3">The sequence shown here is derived from an EMBL/GenBank/DDBJ whole genome shotgun (WGS) entry which is preliminary data.</text>
</comment>
<keyword evidence="1" id="KW-0812">Transmembrane</keyword>
<dbReference type="InterPro" id="IPR002656">
    <property type="entry name" value="Acyl_transf_3_dom"/>
</dbReference>
<keyword evidence="3" id="KW-0808">Transferase</keyword>